<dbReference type="GeneID" id="60588110"/>
<dbReference type="PROSITE" id="PS51318">
    <property type="entry name" value="TAT"/>
    <property type="match status" value="1"/>
</dbReference>
<feature type="region of interest" description="Disordered" evidence="3">
    <location>
        <begin position="1"/>
        <end position="39"/>
    </location>
</feature>
<dbReference type="Gene3D" id="3.20.20.80">
    <property type="entry name" value="Glycosidases"/>
    <property type="match status" value="1"/>
</dbReference>
<dbReference type="GO" id="GO:0009251">
    <property type="term" value="P:glucan catabolic process"/>
    <property type="evidence" value="ECO:0007669"/>
    <property type="project" value="TreeGrafter"/>
</dbReference>
<accession>A0A7T3G0R0</accession>
<organism evidence="5 6">
    <name type="scientific">Halosimplex litoreum</name>
    <dbReference type="NCBI Taxonomy" id="1198301"/>
    <lineage>
        <taxon>Archaea</taxon>
        <taxon>Methanobacteriati</taxon>
        <taxon>Methanobacteriota</taxon>
        <taxon>Stenosarchaea group</taxon>
        <taxon>Halobacteria</taxon>
        <taxon>Halobacteriales</taxon>
        <taxon>Haloarculaceae</taxon>
        <taxon>Halosimplex</taxon>
    </lineage>
</organism>
<sequence>MSHDHTSERTDASPADRTDVATDERSTDDPSGDSSNGYADGIARRVDAVSRRTFLRTAAGAGAATALGLGITGNAAADGIPTPWLHRDGNLIRDPSDNKVILRGVNVPDAKRMNAKEFRPDADETIARATNAEEGWYSRIVRLPIQPTDVGGHDTGGIPPVPGFSQSQLESYVQNHLRPAVDTCAEHNVYCIVDYHRHRGQDEAHAYDSEGIDEELQMFWETVAPEFAEDSNVLFEVYNEPIHPYQGHYEPNVDVAPTDDEAIETWNTWKAAAQPWVDTIREHAPRNLVLIGSPRWSQWTYQAPKNEFDGDNLAYTGHVYGHQNLRPLSEHFGEPAEEVPVFMTEFGWGEHGANYITGTADDEGQEFREFFADYDVHWQVWCFDSKWRPAMLDHDWSVKPYGEFWREELAAHRDEDVPAGEVDTGTDDDTSTDTATPTATPTPTPTPTDTPTATPTPSGPTSTPTPTDTPNTPTDTPAGDALVVNDYDGDPAWSANRNDLGQWCGAGSFANGSGEVEGDALVLDYDNGGWYQEQINRDVSGYSTLVLSVAGANGGEESEVRFSMGGASGMLADVTDDSIGTSVSAVVVDMESAGVDRTSSSLSLRLNFWQGGSSRLRIGGVRLE</sequence>
<dbReference type="AlphaFoldDB" id="A0A7T3G0R0"/>
<evidence type="ECO:0000313" key="5">
    <source>
        <dbReference type="EMBL" id="QPV64249.1"/>
    </source>
</evidence>
<keyword evidence="1 5" id="KW-0378">Hydrolase</keyword>
<evidence type="ECO:0000256" key="2">
    <source>
        <dbReference type="ARBA" id="ARBA00023295"/>
    </source>
</evidence>
<reference evidence="5 6" key="1">
    <citation type="submission" date="2020-12" db="EMBL/GenBank/DDBJ databases">
        <title>Halosimplex halophilum sp. nov. and Halosimplex salinum sp. nov., two new members of the genus Halosimplex.</title>
        <authorList>
            <person name="Cui H.L."/>
        </authorList>
    </citation>
    <scope>NUCLEOTIDE SEQUENCE [LARGE SCALE GENOMIC DNA]</scope>
    <source>
        <strain evidence="5 6">YGH94</strain>
    </source>
</reference>
<dbReference type="OrthoDB" id="193399at2157"/>
<dbReference type="RefSeq" id="WP_198063022.1">
    <property type="nucleotide sequence ID" value="NZ_CP065856.1"/>
</dbReference>
<dbReference type="PANTHER" id="PTHR34142:SF1">
    <property type="entry name" value="GLYCOSIDE HYDROLASE FAMILY 5 DOMAIN-CONTAINING PROTEIN"/>
    <property type="match status" value="1"/>
</dbReference>
<dbReference type="GO" id="GO:0004553">
    <property type="term" value="F:hydrolase activity, hydrolyzing O-glycosyl compounds"/>
    <property type="evidence" value="ECO:0007669"/>
    <property type="project" value="InterPro"/>
</dbReference>
<keyword evidence="6" id="KW-1185">Reference proteome</keyword>
<proteinExistence type="predicted"/>
<keyword evidence="2" id="KW-0326">Glycosidase</keyword>
<dbReference type="SUPFAM" id="SSF51445">
    <property type="entry name" value="(Trans)glycosidases"/>
    <property type="match status" value="1"/>
</dbReference>
<dbReference type="InterPro" id="IPR017853">
    <property type="entry name" value="GH"/>
</dbReference>
<dbReference type="InterPro" id="IPR006311">
    <property type="entry name" value="TAT_signal"/>
</dbReference>
<dbReference type="EMBL" id="CP065856">
    <property type="protein sequence ID" value="QPV64249.1"/>
    <property type="molecule type" value="Genomic_DNA"/>
</dbReference>
<dbReference type="InterPro" id="IPR001547">
    <property type="entry name" value="Glyco_hydro_5"/>
</dbReference>
<dbReference type="Pfam" id="PF00150">
    <property type="entry name" value="Cellulase"/>
    <property type="match status" value="1"/>
</dbReference>
<feature type="domain" description="Glycoside hydrolase family 5" evidence="4">
    <location>
        <begin position="131"/>
        <end position="385"/>
    </location>
</feature>
<evidence type="ECO:0000256" key="3">
    <source>
        <dbReference type="SAM" id="MobiDB-lite"/>
    </source>
</evidence>
<dbReference type="Proteomes" id="UP000595001">
    <property type="component" value="Chromosome"/>
</dbReference>
<feature type="compositionally biased region" description="Basic and acidic residues" evidence="3">
    <location>
        <begin position="1"/>
        <end position="28"/>
    </location>
</feature>
<dbReference type="KEGG" id="hlt:I7X12_06415"/>
<name>A0A7T3G0R0_9EURY</name>
<dbReference type="PANTHER" id="PTHR34142">
    <property type="entry name" value="ENDO-BETA-1,4-GLUCANASE A"/>
    <property type="match status" value="1"/>
</dbReference>
<evidence type="ECO:0000256" key="1">
    <source>
        <dbReference type="ARBA" id="ARBA00022801"/>
    </source>
</evidence>
<protein>
    <submittedName>
        <fullName evidence="5">Cellulase family glycosylhydrolase</fullName>
    </submittedName>
</protein>
<feature type="compositionally biased region" description="Low complexity" evidence="3">
    <location>
        <begin position="449"/>
        <end position="481"/>
    </location>
</feature>
<evidence type="ECO:0000313" key="6">
    <source>
        <dbReference type="Proteomes" id="UP000595001"/>
    </source>
</evidence>
<evidence type="ECO:0000259" key="4">
    <source>
        <dbReference type="Pfam" id="PF00150"/>
    </source>
</evidence>
<feature type="region of interest" description="Disordered" evidence="3">
    <location>
        <begin position="412"/>
        <end position="490"/>
    </location>
</feature>
<gene>
    <name evidence="5" type="ORF">I7X12_06415</name>
</gene>